<evidence type="ECO:0000256" key="7">
    <source>
        <dbReference type="SAM" id="Phobius"/>
    </source>
</evidence>
<dbReference type="PANTHER" id="PTHR23517:SF15">
    <property type="entry name" value="PROTON-DEPENDENT OLIGOPEPTIDE FAMILY TRANSPORT PROTEIN"/>
    <property type="match status" value="1"/>
</dbReference>
<dbReference type="Gene3D" id="1.20.1250.20">
    <property type="entry name" value="MFS general substrate transporter like domains"/>
    <property type="match status" value="1"/>
</dbReference>
<dbReference type="NCBIfam" id="TIGR00924">
    <property type="entry name" value="yjdL_sub1_fam"/>
    <property type="match status" value="1"/>
</dbReference>
<evidence type="ECO:0000256" key="4">
    <source>
        <dbReference type="ARBA" id="ARBA00022692"/>
    </source>
</evidence>
<dbReference type="InterPro" id="IPR005279">
    <property type="entry name" value="Dipep/tripep_permease"/>
</dbReference>
<dbReference type="GO" id="GO:0015833">
    <property type="term" value="P:peptide transport"/>
    <property type="evidence" value="ECO:0007669"/>
    <property type="project" value="InterPro"/>
</dbReference>
<dbReference type="AlphaFoldDB" id="A0A2H9T775"/>
<feature type="transmembrane region" description="Helical" evidence="7">
    <location>
        <begin position="168"/>
        <end position="190"/>
    </location>
</feature>
<feature type="transmembrane region" description="Helical" evidence="7">
    <location>
        <begin position="235"/>
        <end position="253"/>
    </location>
</feature>
<evidence type="ECO:0000256" key="2">
    <source>
        <dbReference type="ARBA" id="ARBA00022448"/>
    </source>
</evidence>
<feature type="transmembrane region" description="Helical" evidence="7">
    <location>
        <begin position="310"/>
        <end position="331"/>
    </location>
</feature>
<keyword evidence="4 7" id="KW-0812">Transmembrane</keyword>
<feature type="transmembrane region" description="Helical" evidence="7">
    <location>
        <begin position="79"/>
        <end position="100"/>
    </location>
</feature>
<sequence length="496" mass="53265">MFSTFRRHTSTFRLMYIVQICHGFSYYGMFGLLTVYLVKGMNLAEAESFGVVGAYVALGYSLLTFGGFLADKVFGSKRCLYLGMAFKSIGYAAIGLSAWLQNEWIAYLALTTTSVGAGLANTGPGSLIGRSYEKGDKRVDGAFTLFYQGNNLGSFCARMLFPIIAASISWGFAFVCAGVAMGVGLVAMFLGRRSIEGVGSPADFDKVSSKLRLLMLAGSIAVVIIGAWLLNNILITQYLMGVIGIGACIYFLWEMGREHGVAKTRMGVALILLFESMLFFIVYNQMYTSMTFFSIHNVVPNVAGITINPISFPALNPLWIIIASPILANVYNKLGQKGKDPSIAVKFAIGMLFSCAAFLLLSLASNFADNTGLISSWWLVSAHGLQAIAELMVSALGLSVLAQLLPNRLTGFAIGAQAMTISAASIIGSKIAGFTATPKGDINPLETLPVYGHYFLYLAVAVGVVGLVMLFFAPKLTHMIENKPESQNISGKTARA</sequence>
<dbReference type="CDD" id="cd17346">
    <property type="entry name" value="MFS_DtpA_like"/>
    <property type="match status" value="1"/>
</dbReference>
<keyword evidence="6 7" id="KW-0472">Membrane</keyword>
<evidence type="ECO:0000313" key="9">
    <source>
        <dbReference type="EMBL" id="PJE79049.1"/>
    </source>
</evidence>
<organism evidence="9">
    <name type="scientific">invertebrate metagenome</name>
    <dbReference type="NCBI Taxonomy" id="1711999"/>
    <lineage>
        <taxon>unclassified sequences</taxon>
        <taxon>metagenomes</taxon>
        <taxon>organismal metagenomes</taxon>
    </lineage>
</organism>
<feature type="transmembrane region" description="Helical" evidence="7">
    <location>
        <begin position="454"/>
        <end position="473"/>
    </location>
</feature>
<keyword evidence="2" id="KW-0813">Transport</keyword>
<evidence type="ECO:0000256" key="3">
    <source>
        <dbReference type="ARBA" id="ARBA00022475"/>
    </source>
</evidence>
<feature type="domain" description="Major facilitator superfamily (MFS) profile" evidence="8">
    <location>
        <begin position="11"/>
        <end position="477"/>
    </location>
</feature>
<feature type="transmembrane region" description="Helical" evidence="7">
    <location>
        <begin position="49"/>
        <end position="70"/>
    </location>
</feature>
<dbReference type="InterPro" id="IPR036259">
    <property type="entry name" value="MFS_trans_sf"/>
</dbReference>
<comment type="subcellular location">
    <subcellularLocation>
        <location evidence="1">Cell membrane</location>
        <topology evidence="1">Multi-pass membrane protein</topology>
    </subcellularLocation>
</comment>
<dbReference type="PROSITE" id="PS50850">
    <property type="entry name" value="MFS"/>
    <property type="match status" value="1"/>
</dbReference>
<dbReference type="GO" id="GO:1904680">
    <property type="term" value="F:peptide transmembrane transporter activity"/>
    <property type="evidence" value="ECO:0007669"/>
    <property type="project" value="InterPro"/>
</dbReference>
<keyword evidence="5 7" id="KW-1133">Transmembrane helix</keyword>
<keyword evidence="3" id="KW-1003">Cell membrane</keyword>
<feature type="transmembrane region" description="Helical" evidence="7">
    <location>
        <begin position="12"/>
        <end position="37"/>
    </location>
</feature>
<dbReference type="SUPFAM" id="SSF103473">
    <property type="entry name" value="MFS general substrate transporter"/>
    <property type="match status" value="1"/>
</dbReference>
<dbReference type="GO" id="GO:0005886">
    <property type="term" value="C:plasma membrane"/>
    <property type="evidence" value="ECO:0007669"/>
    <property type="project" value="UniProtKB-SubCell"/>
</dbReference>
<proteinExistence type="predicted"/>
<evidence type="ECO:0000259" key="8">
    <source>
        <dbReference type="PROSITE" id="PS50850"/>
    </source>
</evidence>
<dbReference type="InterPro" id="IPR020846">
    <property type="entry name" value="MFS_dom"/>
</dbReference>
<dbReference type="EMBL" id="NSIT01000100">
    <property type="protein sequence ID" value="PJE79049.1"/>
    <property type="molecule type" value="Genomic_DNA"/>
</dbReference>
<feature type="transmembrane region" description="Helical" evidence="7">
    <location>
        <begin position="211"/>
        <end position="229"/>
    </location>
</feature>
<comment type="caution">
    <text evidence="9">The sequence shown here is derived from an EMBL/GenBank/DDBJ whole genome shotgun (WGS) entry which is preliminary data.</text>
</comment>
<protein>
    <submittedName>
        <fullName evidence="9">Dipeptide and tripeptide permease A</fullName>
    </submittedName>
</protein>
<gene>
    <name evidence="9" type="primary">dtpA_4</name>
    <name evidence="9" type="ORF">CI610_01978</name>
</gene>
<reference evidence="9" key="1">
    <citation type="journal article" date="2017" name="Appl. Environ. Microbiol.">
        <title>Molecular characterization of an Endozoicomonas-like organism causing infection in king scallop Pecten maximus L.</title>
        <authorList>
            <person name="Cano I."/>
            <person name="van Aerle R."/>
            <person name="Ross S."/>
            <person name="Verner-Jeffreys D.W."/>
            <person name="Paley R.K."/>
            <person name="Rimmer G."/>
            <person name="Ryder D."/>
            <person name="Hooper P."/>
            <person name="Stone D."/>
            <person name="Feist S.W."/>
        </authorList>
    </citation>
    <scope>NUCLEOTIDE SEQUENCE</scope>
</reference>
<feature type="transmembrane region" description="Helical" evidence="7">
    <location>
        <begin position="343"/>
        <end position="364"/>
    </location>
</feature>
<evidence type="ECO:0000256" key="5">
    <source>
        <dbReference type="ARBA" id="ARBA00022989"/>
    </source>
</evidence>
<evidence type="ECO:0000256" key="6">
    <source>
        <dbReference type="ARBA" id="ARBA00023136"/>
    </source>
</evidence>
<accession>A0A2H9T775</accession>
<dbReference type="InterPro" id="IPR000109">
    <property type="entry name" value="POT_fam"/>
</dbReference>
<feature type="transmembrane region" description="Helical" evidence="7">
    <location>
        <begin position="412"/>
        <end position="434"/>
    </location>
</feature>
<evidence type="ECO:0000256" key="1">
    <source>
        <dbReference type="ARBA" id="ARBA00004651"/>
    </source>
</evidence>
<dbReference type="Pfam" id="PF00854">
    <property type="entry name" value="PTR2"/>
    <property type="match status" value="1"/>
</dbReference>
<feature type="transmembrane region" description="Helical" evidence="7">
    <location>
        <begin position="265"/>
        <end position="283"/>
    </location>
</feature>
<name>A0A2H9T775_9ZZZZ</name>
<feature type="transmembrane region" description="Helical" evidence="7">
    <location>
        <begin position="384"/>
        <end position="405"/>
    </location>
</feature>
<dbReference type="InterPro" id="IPR050171">
    <property type="entry name" value="MFS_Transporters"/>
</dbReference>
<dbReference type="PANTHER" id="PTHR23517">
    <property type="entry name" value="RESISTANCE PROTEIN MDTM, PUTATIVE-RELATED-RELATED"/>
    <property type="match status" value="1"/>
</dbReference>